<proteinExistence type="predicted"/>
<protein>
    <submittedName>
        <fullName evidence="2">Uncharacterized protein</fullName>
    </submittedName>
</protein>
<sequence length="397" mass="44070">MTTEANIKMCSLMSPTDMNPNFVFPAIESRKPTQASSHQRASLPAIARRLSASIVSTPAKALDKVEQNLKQVKEIVDPRRPADIQNTPKHRRFASGSILASSTPNVRASINRRFSRQQHQRSECNDGILKSFVVLTPVPSSPKFLGRGLYANIPTNSDGFSGDLPDFKSHTVLRKPSGQFNYPVHCTPIPSSEATPIPGASISKPPLPPKSLELQPKITPVQPPENVELKIENLQIEPLGSRKVTPSPPIKTRSVSPSSVNDQEESYQPLRYRPPGARRPDLILKVSSFRPHTAQGILERMNGNQGKDDRKRLSTVSSVYSSDWREDIMSEYEDQNETSSIPSSGSIFPSSSSHCVPDQIDSIYEIDESVEKKKQKELMNSLELELGEIYHLKEVTD</sequence>
<evidence type="ECO:0000256" key="1">
    <source>
        <dbReference type="SAM" id="MobiDB-lite"/>
    </source>
</evidence>
<dbReference type="VEuPathDB" id="FungiDB:MELLADRAFT_102287"/>
<dbReference type="Proteomes" id="UP000001072">
    <property type="component" value="Unassembled WGS sequence"/>
</dbReference>
<reference evidence="3" key="1">
    <citation type="journal article" date="2011" name="Proc. Natl. Acad. Sci. U.S.A.">
        <title>Obligate biotrophy features unraveled by the genomic analysis of rust fungi.</title>
        <authorList>
            <person name="Duplessis S."/>
            <person name="Cuomo C.A."/>
            <person name="Lin Y.-C."/>
            <person name="Aerts A."/>
            <person name="Tisserant E."/>
            <person name="Veneault-Fourrey C."/>
            <person name="Joly D.L."/>
            <person name="Hacquard S."/>
            <person name="Amselem J."/>
            <person name="Cantarel B.L."/>
            <person name="Chiu R."/>
            <person name="Coutinho P.M."/>
            <person name="Feau N."/>
            <person name="Field M."/>
            <person name="Frey P."/>
            <person name="Gelhaye E."/>
            <person name="Goldberg J."/>
            <person name="Grabherr M.G."/>
            <person name="Kodira C.D."/>
            <person name="Kohler A."/>
            <person name="Kuees U."/>
            <person name="Lindquist E.A."/>
            <person name="Lucas S.M."/>
            <person name="Mago R."/>
            <person name="Mauceli E."/>
            <person name="Morin E."/>
            <person name="Murat C."/>
            <person name="Pangilinan J.L."/>
            <person name="Park R."/>
            <person name="Pearson M."/>
            <person name="Quesneville H."/>
            <person name="Rouhier N."/>
            <person name="Sakthikumar S."/>
            <person name="Salamov A.A."/>
            <person name="Schmutz J."/>
            <person name="Selles B."/>
            <person name="Shapiro H."/>
            <person name="Tanguay P."/>
            <person name="Tuskan G.A."/>
            <person name="Henrissat B."/>
            <person name="Van de Peer Y."/>
            <person name="Rouze P."/>
            <person name="Ellis J.G."/>
            <person name="Dodds P.N."/>
            <person name="Schein J.E."/>
            <person name="Zhong S."/>
            <person name="Hamelin R.C."/>
            <person name="Grigoriev I.V."/>
            <person name="Szabo L.J."/>
            <person name="Martin F."/>
        </authorList>
    </citation>
    <scope>NUCLEOTIDE SEQUENCE [LARGE SCALE GENOMIC DNA]</scope>
    <source>
        <strain evidence="3">98AG31 / pathotype 3-4-7</strain>
    </source>
</reference>
<accession>F4R7T1</accession>
<name>F4R7T1_MELLP</name>
<feature type="region of interest" description="Disordered" evidence="1">
    <location>
        <begin position="334"/>
        <end position="354"/>
    </location>
</feature>
<dbReference type="KEGG" id="mlr:MELLADRAFT_102287"/>
<dbReference type="EMBL" id="GL883092">
    <property type="protein sequence ID" value="EGG11731.1"/>
    <property type="molecule type" value="Genomic_DNA"/>
</dbReference>
<keyword evidence="3" id="KW-1185">Reference proteome</keyword>
<dbReference type="RefSeq" id="XP_007405366.1">
    <property type="nucleotide sequence ID" value="XM_007405304.1"/>
</dbReference>
<gene>
    <name evidence="2" type="ORF">MELLADRAFT_102287</name>
</gene>
<dbReference type="HOGENOM" id="CLU_694600_0_0_1"/>
<feature type="compositionally biased region" description="Low complexity" evidence="1">
    <location>
        <begin position="339"/>
        <end position="353"/>
    </location>
</feature>
<dbReference type="OrthoDB" id="10368381at2759"/>
<evidence type="ECO:0000313" key="2">
    <source>
        <dbReference type="EMBL" id="EGG11731.1"/>
    </source>
</evidence>
<evidence type="ECO:0000313" key="3">
    <source>
        <dbReference type="Proteomes" id="UP000001072"/>
    </source>
</evidence>
<organism evidence="3">
    <name type="scientific">Melampsora larici-populina (strain 98AG31 / pathotype 3-4-7)</name>
    <name type="common">Poplar leaf rust fungus</name>
    <dbReference type="NCBI Taxonomy" id="747676"/>
    <lineage>
        <taxon>Eukaryota</taxon>
        <taxon>Fungi</taxon>
        <taxon>Dikarya</taxon>
        <taxon>Basidiomycota</taxon>
        <taxon>Pucciniomycotina</taxon>
        <taxon>Pucciniomycetes</taxon>
        <taxon>Pucciniales</taxon>
        <taxon>Melampsoraceae</taxon>
        <taxon>Melampsora</taxon>
    </lineage>
</organism>
<feature type="region of interest" description="Disordered" evidence="1">
    <location>
        <begin position="239"/>
        <end position="278"/>
    </location>
</feature>
<dbReference type="AlphaFoldDB" id="F4R7T1"/>
<dbReference type="GeneID" id="18921621"/>
<dbReference type="InParanoid" id="F4R7T1"/>